<feature type="domain" description="NAD(P)-binding" evidence="3">
    <location>
        <begin position="6"/>
        <end position="150"/>
    </location>
</feature>
<evidence type="ECO:0000259" key="3">
    <source>
        <dbReference type="Pfam" id="PF13460"/>
    </source>
</evidence>
<evidence type="ECO:0000313" key="4">
    <source>
        <dbReference type="EMBL" id="PYI69596.1"/>
    </source>
</evidence>
<dbReference type="InterPro" id="IPR044256">
    <property type="entry name" value="HCF244-like"/>
</dbReference>
<dbReference type="PANTHER" id="PTHR47128">
    <property type="match status" value="1"/>
</dbReference>
<name>A0A2V5M2E1_9MICC</name>
<dbReference type="EMBL" id="QJVD01000001">
    <property type="protein sequence ID" value="PYI69596.1"/>
    <property type="molecule type" value="Genomic_DNA"/>
</dbReference>
<evidence type="ECO:0000313" key="5">
    <source>
        <dbReference type="Proteomes" id="UP000247832"/>
    </source>
</evidence>
<sequence length="290" mass="29864">MILVAGGTGRLGSQVVRRLADGGSPVRLMARGTSVPFATDVADGVERVRGDLASPLDCATAVKGCRSVVFAASGFGLRRTGDPRTVDRDGAARLIEAAGRAGVEHVVMMSMHGAAADAPLEFLRMKHAAEEALSSSGMEGTAIRIGPILEQFLEVVGAPLAAKGNALVFGSGRVPITFTAAADAAALVLLALAEPALRGRTVEWGSETMTLDALAQALIGRAGGGSVQHVPAAGLRMMSVAARPFSPFMARMARASLWMESGAAEFDYARARAEFPGIPMRGLAEVLAPG</sequence>
<dbReference type="Gene3D" id="3.40.50.720">
    <property type="entry name" value="NAD(P)-binding Rossmann-like Domain"/>
    <property type="match status" value="1"/>
</dbReference>
<dbReference type="AlphaFoldDB" id="A0A2V5M2E1"/>
<organism evidence="4 5">
    <name type="scientific">Arthrobacter livingstonensis</name>
    <dbReference type="NCBI Taxonomy" id="670078"/>
    <lineage>
        <taxon>Bacteria</taxon>
        <taxon>Bacillati</taxon>
        <taxon>Actinomycetota</taxon>
        <taxon>Actinomycetes</taxon>
        <taxon>Micrococcales</taxon>
        <taxon>Micrococcaceae</taxon>
        <taxon>Arthrobacter</taxon>
    </lineage>
</organism>
<evidence type="ECO:0000256" key="2">
    <source>
        <dbReference type="ARBA" id="ARBA00023276"/>
    </source>
</evidence>
<keyword evidence="5" id="KW-1185">Reference proteome</keyword>
<dbReference type="SUPFAM" id="SSF51735">
    <property type="entry name" value="NAD(P)-binding Rossmann-fold domains"/>
    <property type="match status" value="1"/>
</dbReference>
<dbReference type="InterPro" id="IPR036291">
    <property type="entry name" value="NAD(P)-bd_dom_sf"/>
</dbReference>
<protein>
    <submittedName>
        <fullName evidence="4">NmrA family protein</fullName>
    </submittedName>
</protein>
<keyword evidence="1" id="KW-0602">Photosynthesis</keyword>
<evidence type="ECO:0000256" key="1">
    <source>
        <dbReference type="ARBA" id="ARBA00022531"/>
    </source>
</evidence>
<proteinExistence type="predicted"/>
<gene>
    <name evidence="4" type="ORF">CVV68_00325</name>
</gene>
<comment type="caution">
    <text evidence="4">The sequence shown here is derived from an EMBL/GenBank/DDBJ whole genome shotgun (WGS) entry which is preliminary data.</text>
</comment>
<dbReference type="Pfam" id="PF13460">
    <property type="entry name" value="NAD_binding_10"/>
    <property type="match status" value="1"/>
</dbReference>
<keyword evidence="2" id="KW-0604">Photosystem II</keyword>
<reference evidence="4 5" key="1">
    <citation type="submission" date="2018-05" db="EMBL/GenBank/DDBJ databases">
        <title>Genetic diversity of glacier-inhabiting Cryobacterium bacteria in China and description of Cryobacterium mengkeensis sp. nov. and Arthrobacter glacialis sp. nov.</title>
        <authorList>
            <person name="Liu Q."/>
            <person name="Xin Y.-H."/>
        </authorList>
    </citation>
    <scope>NUCLEOTIDE SEQUENCE [LARGE SCALE GENOMIC DNA]</scope>
    <source>
        <strain evidence="4 5">LI2</strain>
    </source>
</reference>
<dbReference type="RefSeq" id="WP_110499019.1">
    <property type="nucleotide sequence ID" value="NZ_QJVD01000001.1"/>
</dbReference>
<dbReference type="InterPro" id="IPR016040">
    <property type="entry name" value="NAD(P)-bd_dom"/>
</dbReference>
<dbReference type="PANTHER" id="PTHR47128:SF2">
    <property type="entry name" value="PROTEIN HIGH CHLOROPHYLL FLUORESCENCE PHENOTYPE 244, CHLOROPLASTIC"/>
    <property type="match status" value="1"/>
</dbReference>
<dbReference type="GO" id="GO:0009523">
    <property type="term" value="C:photosystem II"/>
    <property type="evidence" value="ECO:0007669"/>
    <property type="project" value="UniProtKB-KW"/>
</dbReference>
<dbReference type="OrthoDB" id="319724at2"/>
<accession>A0A2V5M2E1</accession>
<dbReference type="GO" id="GO:0015979">
    <property type="term" value="P:photosynthesis"/>
    <property type="evidence" value="ECO:0007669"/>
    <property type="project" value="UniProtKB-KW"/>
</dbReference>
<dbReference type="Proteomes" id="UP000247832">
    <property type="component" value="Unassembled WGS sequence"/>
</dbReference>